<dbReference type="RefSeq" id="XP_040714297.1">
    <property type="nucleotide sequence ID" value="XM_040857634.1"/>
</dbReference>
<keyword evidence="6" id="KW-0808">Transferase</keyword>
<reference evidence="14 15" key="1">
    <citation type="submission" date="2016-07" db="EMBL/GenBank/DDBJ databases">
        <title>Pervasive Adenine N6-methylation of Active Genes in Fungi.</title>
        <authorList>
            <consortium name="DOE Joint Genome Institute"/>
            <person name="Mondo S.J."/>
            <person name="Dannebaum R.O."/>
            <person name="Kuo R.C."/>
            <person name="Labutti K."/>
            <person name="Haridas S."/>
            <person name="Kuo A."/>
            <person name="Salamov A."/>
            <person name="Ahrendt S.R."/>
            <person name="Lipzen A."/>
            <person name="Sullivan W."/>
            <person name="Andreopoulos W.B."/>
            <person name="Clum A."/>
            <person name="Lindquist E."/>
            <person name="Daum C."/>
            <person name="Ramamoorthy G.K."/>
            <person name="Gryganskyi A."/>
            <person name="Culley D."/>
            <person name="Magnuson J.K."/>
            <person name="James T.Y."/>
            <person name="O'Malley M.A."/>
            <person name="Stajich J.E."/>
            <person name="Spatafora J.W."/>
            <person name="Visel A."/>
            <person name="Grigoriev I.V."/>
        </authorList>
    </citation>
    <scope>NUCLEOTIDE SEQUENCE [LARGE SCALE GENOMIC DNA]</scope>
    <source>
        <strain evidence="14 15">CBS 129021</strain>
    </source>
</reference>
<evidence type="ECO:0000256" key="10">
    <source>
        <dbReference type="ARBA" id="ARBA00022989"/>
    </source>
</evidence>
<comment type="subcellular location">
    <subcellularLocation>
        <location evidence="1">Membrane</location>
        <topology evidence="1">Single-pass type II membrane protein</topology>
    </subcellularLocation>
</comment>
<keyword evidence="7 12" id="KW-0812">Transmembrane</keyword>
<dbReference type="InParanoid" id="A0A1Y2DT62"/>
<keyword evidence="8" id="KW-0547">Nucleotide-binding</keyword>
<evidence type="ECO:0000256" key="3">
    <source>
        <dbReference type="ARBA" id="ARBA00006462"/>
    </source>
</evidence>
<dbReference type="OrthoDB" id="414175at2759"/>
<dbReference type="STRING" id="1141098.A0A1Y2DT62"/>
<sequence>MGLSIEQGKRLRHCIAVRPSRSRLQLVLCVSVLFIFYLLTPYDSQIRSFLRFQHNIVDDYIQHNHPSDRWLFKPQRYPIDPNQDIGIIVKTGYGTRDRVPQVLAALGNETFMSDMLVVQDYPLLRRQNYTLPNGKSVPSVDIIGWMLENKMLAGKERVERVTKYEHLADAIEAEEWFVSDGLSKAIGWELDAMKFISGLQYAWQTMPKKKWYIMADDDTFVIKESLNIVLGHLNPRKPQYLGNPIGDYKGRFAHGGSSAVISGSALSKLFDGHPDIVAEAHLESPSAVWGDKLLATTMMKIGVYLDEGYSRLFNGEPPEMTRMWADRFCVPLISFHGLGDGNKMEQVGNVFKHIREPVFWRQLGKIYGAADFETFVKEPIRINQDFVGRLDEHSTSIGDVRTVEDCIKICTRQSDECIAWTWDQAARVCHVAPWTIIGDYHEGVFSGINAPVAQRIANGCRSPPAPRLPTQ</sequence>
<evidence type="ECO:0000256" key="9">
    <source>
        <dbReference type="ARBA" id="ARBA00022968"/>
    </source>
</evidence>
<dbReference type="GO" id="GO:0016020">
    <property type="term" value="C:membrane"/>
    <property type="evidence" value="ECO:0007669"/>
    <property type="project" value="UniProtKB-SubCell"/>
</dbReference>
<proteinExistence type="inferred from homology"/>
<organism evidence="14 15">
    <name type="scientific">Pseudomassariella vexata</name>
    <dbReference type="NCBI Taxonomy" id="1141098"/>
    <lineage>
        <taxon>Eukaryota</taxon>
        <taxon>Fungi</taxon>
        <taxon>Dikarya</taxon>
        <taxon>Ascomycota</taxon>
        <taxon>Pezizomycotina</taxon>
        <taxon>Sordariomycetes</taxon>
        <taxon>Xylariomycetidae</taxon>
        <taxon>Amphisphaeriales</taxon>
        <taxon>Pseudomassariaceae</taxon>
        <taxon>Pseudomassariella</taxon>
    </lineage>
</organism>
<evidence type="ECO:0000256" key="4">
    <source>
        <dbReference type="ARBA" id="ARBA00012557"/>
    </source>
</evidence>
<feature type="domain" description="Fringe-like glycosyltransferase" evidence="13">
    <location>
        <begin position="199"/>
        <end position="259"/>
    </location>
</feature>
<evidence type="ECO:0000256" key="12">
    <source>
        <dbReference type="SAM" id="Phobius"/>
    </source>
</evidence>
<dbReference type="PANTHER" id="PTHR23033:SF40">
    <property type="entry name" value="APPLE DOMAIN-CONTAINING PROTEIN"/>
    <property type="match status" value="1"/>
</dbReference>
<evidence type="ECO:0000256" key="5">
    <source>
        <dbReference type="ARBA" id="ARBA00022676"/>
    </source>
</evidence>
<comment type="similarity">
    <text evidence="3">Belongs to the glycosyltransferase 31 family. Beta3-Gal-T subfamily.</text>
</comment>
<keyword evidence="10 12" id="KW-1133">Transmembrane helix</keyword>
<keyword evidence="9" id="KW-0735">Signal-anchor</keyword>
<accession>A0A1Y2DT62</accession>
<keyword evidence="5" id="KW-0328">Glycosyltransferase</keyword>
<dbReference type="AlphaFoldDB" id="A0A1Y2DT62"/>
<dbReference type="InterPro" id="IPR003378">
    <property type="entry name" value="Fringe-like_glycosylTrfase"/>
</dbReference>
<evidence type="ECO:0000256" key="2">
    <source>
        <dbReference type="ARBA" id="ARBA00004922"/>
    </source>
</evidence>
<dbReference type="Gene3D" id="3.90.550.50">
    <property type="match status" value="1"/>
</dbReference>
<dbReference type="EC" id="2.4.1.122" evidence="4"/>
<evidence type="ECO:0000259" key="13">
    <source>
        <dbReference type="Pfam" id="PF02434"/>
    </source>
</evidence>
<dbReference type="EMBL" id="MCFJ01000009">
    <property type="protein sequence ID" value="ORY62461.1"/>
    <property type="molecule type" value="Genomic_DNA"/>
</dbReference>
<protein>
    <recommendedName>
        <fullName evidence="4">N-acetylgalactosaminide beta-1,3-galactosyltransferase</fullName>
        <ecNumber evidence="4">2.4.1.122</ecNumber>
    </recommendedName>
</protein>
<comment type="caution">
    <text evidence="14">The sequence shown here is derived from an EMBL/GenBank/DDBJ whole genome shotgun (WGS) entry which is preliminary data.</text>
</comment>
<dbReference type="Proteomes" id="UP000193689">
    <property type="component" value="Unassembled WGS sequence"/>
</dbReference>
<evidence type="ECO:0000256" key="6">
    <source>
        <dbReference type="ARBA" id="ARBA00022679"/>
    </source>
</evidence>
<gene>
    <name evidence="14" type="ORF">BCR38DRAFT_395395</name>
</gene>
<dbReference type="Pfam" id="PF02434">
    <property type="entry name" value="Fringe"/>
    <property type="match status" value="1"/>
</dbReference>
<dbReference type="InterPro" id="IPR026050">
    <property type="entry name" value="C1GALT1/C1GALT1_chp1"/>
</dbReference>
<feature type="transmembrane region" description="Helical" evidence="12">
    <location>
        <begin position="21"/>
        <end position="39"/>
    </location>
</feature>
<dbReference type="PANTHER" id="PTHR23033">
    <property type="entry name" value="BETA1,3-GALACTOSYLTRANSFERASE"/>
    <property type="match status" value="1"/>
</dbReference>
<dbReference type="GO" id="GO:0000166">
    <property type="term" value="F:nucleotide binding"/>
    <property type="evidence" value="ECO:0007669"/>
    <property type="project" value="UniProtKB-KW"/>
</dbReference>
<dbReference type="GO" id="GO:0016263">
    <property type="term" value="F:glycoprotein-N-acetylgalactosamine 3-beta-galactosyltransferase activity"/>
    <property type="evidence" value="ECO:0007669"/>
    <property type="project" value="UniProtKB-EC"/>
</dbReference>
<comment type="pathway">
    <text evidence="2">Protein modification; protein glycosylation.</text>
</comment>
<dbReference type="GeneID" id="63773846"/>
<evidence type="ECO:0000256" key="1">
    <source>
        <dbReference type="ARBA" id="ARBA00004606"/>
    </source>
</evidence>
<name>A0A1Y2DT62_9PEZI</name>
<evidence type="ECO:0000256" key="11">
    <source>
        <dbReference type="ARBA" id="ARBA00023136"/>
    </source>
</evidence>
<evidence type="ECO:0000313" key="14">
    <source>
        <dbReference type="EMBL" id="ORY62461.1"/>
    </source>
</evidence>
<keyword evidence="11 12" id="KW-0472">Membrane</keyword>
<evidence type="ECO:0000256" key="7">
    <source>
        <dbReference type="ARBA" id="ARBA00022692"/>
    </source>
</evidence>
<keyword evidence="15" id="KW-1185">Reference proteome</keyword>
<evidence type="ECO:0000256" key="8">
    <source>
        <dbReference type="ARBA" id="ARBA00022741"/>
    </source>
</evidence>
<evidence type="ECO:0000313" key="15">
    <source>
        <dbReference type="Proteomes" id="UP000193689"/>
    </source>
</evidence>